<dbReference type="EMBL" id="JBBWWQ010000004">
    <property type="protein sequence ID" value="KAK8948437.1"/>
    <property type="molecule type" value="Genomic_DNA"/>
</dbReference>
<dbReference type="PANTHER" id="PTHR33136:SF13">
    <property type="entry name" value="OS10G0328900 PROTEIN"/>
    <property type="match status" value="1"/>
</dbReference>
<dbReference type="Pfam" id="PF05498">
    <property type="entry name" value="RALF"/>
    <property type="match status" value="1"/>
</dbReference>
<evidence type="ECO:0000313" key="5">
    <source>
        <dbReference type="EMBL" id="KAK8948437.1"/>
    </source>
</evidence>
<name>A0AAP0GAI2_9ASPA</name>
<keyword evidence="4" id="KW-1015">Disulfide bond</keyword>
<accession>A0AAP0GAI2</accession>
<evidence type="ECO:0000256" key="1">
    <source>
        <dbReference type="ARBA" id="ARBA00009178"/>
    </source>
</evidence>
<evidence type="ECO:0000256" key="3">
    <source>
        <dbReference type="ARBA" id="ARBA00022729"/>
    </source>
</evidence>
<comment type="similarity">
    <text evidence="1">Belongs to the plant rapid alkalinization factor (RALF) family.</text>
</comment>
<sequence length="68" mass="7451">MTCQGTIGECIAGDDEFDLASESACRILDTSGYISYEALKRGSMSFSRRGASYYNCRPDGEAYPYSRG</sequence>
<protein>
    <submittedName>
        <fullName evidence="5">Rapid alkalinization factor</fullName>
    </submittedName>
</protein>
<dbReference type="GO" id="GO:0019722">
    <property type="term" value="P:calcium-mediated signaling"/>
    <property type="evidence" value="ECO:0007669"/>
    <property type="project" value="TreeGrafter"/>
</dbReference>
<proteinExistence type="inferred from homology"/>
<dbReference type="InterPro" id="IPR008801">
    <property type="entry name" value="RALF"/>
</dbReference>
<reference evidence="5 6" key="1">
    <citation type="journal article" date="2022" name="Nat. Plants">
        <title>Genomes of leafy and leafless Platanthera orchids illuminate the evolution of mycoheterotrophy.</title>
        <authorList>
            <person name="Li M.H."/>
            <person name="Liu K.W."/>
            <person name="Li Z."/>
            <person name="Lu H.C."/>
            <person name="Ye Q.L."/>
            <person name="Zhang D."/>
            <person name="Wang J.Y."/>
            <person name="Li Y.F."/>
            <person name="Zhong Z.M."/>
            <person name="Liu X."/>
            <person name="Yu X."/>
            <person name="Liu D.K."/>
            <person name="Tu X.D."/>
            <person name="Liu B."/>
            <person name="Hao Y."/>
            <person name="Liao X.Y."/>
            <person name="Jiang Y.T."/>
            <person name="Sun W.H."/>
            <person name="Chen J."/>
            <person name="Chen Y.Q."/>
            <person name="Ai Y."/>
            <person name="Zhai J.W."/>
            <person name="Wu S.S."/>
            <person name="Zhou Z."/>
            <person name="Hsiao Y.Y."/>
            <person name="Wu W.L."/>
            <person name="Chen Y.Y."/>
            <person name="Lin Y.F."/>
            <person name="Hsu J.L."/>
            <person name="Li C.Y."/>
            <person name="Wang Z.W."/>
            <person name="Zhao X."/>
            <person name="Zhong W.Y."/>
            <person name="Ma X.K."/>
            <person name="Ma L."/>
            <person name="Huang J."/>
            <person name="Chen G.Z."/>
            <person name="Huang M.Z."/>
            <person name="Huang L."/>
            <person name="Peng D.H."/>
            <person name="Luo Y.B."/>
            <person name="Zou S.Q."/>
            <person name="Chen S.P."/>
            <person name="Lan S."/>
            <person name="Tsai W.C."/>
            <person name="Van de Peer Y."/>
            <person name="Liu Z.J."/>
        </authorList>
    </citation>
    <scope>NUCLEOTIDE SEQUENCE [LARGE SCALE GENOMIC DNA]</scope>
    <source>
        <strain evidence="5">Lor287</strain>
    </source>
</reference>
<dbReference type="Proteomes" id="UP001418222">
    <property type="component" value="Unassembled WGS sequence"/>
</dbReference>
<dbReference type="PANTHER" id="PTHR33136">
    <property type="entry name" value="RAPID ALKALINIZATION FACTOR-LIKE"/>
    <property type="match status" value="1"/>
</dbReference>
<dbReference type="GO" id="GO:0005179">
    <property type="term" value="F:hormone activity"/>
    <property type="evidence" value="ECO:0007669"/>
    <property type="project" value="UniProtKB-KW"/>
</dbReference>
<dbReference type="AlphaFoldDB" id="A0AAP0GAI2"/>
<keyword evidence="3" id="KW-0732">Signal</keyword>
<evidence type="ECO:0000256" key="2">
    <source>
        <dbReference type="ARBA" id="ARBA00022702"/>
    </source>
</evidence>
<organism evidence="5 6">
    <name type="scientific">Platanthera zijinensis</name>
    <dbReference type="NCBI Taxonomy" id="2320716"/>
    <lineage>
        <taxon>Eukaryota</taxon>
        <taxon>Viridiplantae</taxon>
        <taxon>Streptophyta</taxon>
        <taxon>Embryophyta</taxon>
        <taxon>Tracheophyta</taxon>
        <taxon>Spermatophyta</taxon>
        <taxon>Magnoliopsida</taxon>
        <taxon>Liliopsida</taxon>
        <taxon>Asparagales</taxon>
        <taxon>Orchidaceae</taxon>
        <taxon>Orchidoideae</taxon>
        <taxon>Orchideae</taxon>
        <taxon>Orchidinae</taxon>
        <taxon>Platanthera</taxon>
    </lineage>
</organism>
<evidence type="ECO:0000256" key="4">
    <source>
        <dbReference type="ARBA" id="ARBA00023157"/>
    </source>
</evidence>
<comment type="caution">
    <text evidence="5">The sequence shown here is derived from an EMBL/GenBank/DDBJ whole genome shotgun (WGS) entry which is preliminary data.</text>
</comment>
<evidence type="ECO:0000313" key="6">
    <source>
        <dbReference type="Proteomes" id="UP001418222"/>
    </source>
</evidence>
<dbReference type="GO" id="GO:0009506">
    <property type="term" value="C:plasmodesma"/>
    <property type="evidence" value="ECO:0007669"/>
    <property type="project" value="TreeGrafter"/>
</dbReference>
<gene>
    <name evidence="5" type="primary">RALF</name>
    <name evidence="5" type="ORF">KSP39_PZI006093</name>
</gene>
<keyword evidence="2" id="KW-0372">Hormone</keyword>
<keyword evidence="6" id="KW-1185">Reference proteome</keyword>